<evidence type="ECO:0000256" key="2">
    <source>
        <dbReference type="ARBA" id="ARBA00022598"/>
    </source>
</evidence>
<dbReference type="Proteomes" id="UP000252707">
    <property type="component" value="Unassembled WGS sequence"/>
</dbReference>
<dbReference type="PROSITE" id="PS50075">
    <property type="entry name" value="CARRIER"/>
    <property type="match status" value="1"/>
</dbReference>
<dbReference type="InterPro" id="IPR002123">
    <property type="entry name" value="Plipid/glycerol_acylTrfase"/>
</dbReference>
<keyword evidence="3" id="KW-0812">Transmembrane</keyword>
<comment type="similarity">
    <text evidence="1">Belongs to the ATP-dependent AMP-binding enzyme family.</text>
</comment>
<dbReference type="CDD" id="cd05931">
    <property type="entry name" value="FAAL"/>
    <property type="match status" value="1"/>
</dbReference>
<gene>
    <name evidence="5" type="ORF">DFQ59_102330</name>
</gene>
<dbReference type="InterPro" id="IPR036736">
    <property type="entry name" value="ACP-like_sf"/>
</dbReference>
<keyword evidence="2" id="KW-0436">Ligase</keyword>
<dbReference type="PANTHER" id="PTHR22754:SF32">
    <property type="entry name" value="DISCO-INTERACTING PROTEIN 2"/>
    <property type="match status" value="1"/>
</dbReference>
<evidence type="ECO:0000256" key="1">
    <source>
        <dbReference type="ARBA" id="ARBA00006432"/>
    </source>
</evidence>
<name>A0A369CDA4_9GAMM</name>
<keyword evidence="3" id="KW-1133">Transmembrane helix</keyword>
<dbReference type="PANTHER" id="PTHR22754">
    <property type="entry name" value="DISCO-INTERACTING PROTEIN 2 DIP2 -RELATED"/>
    <property type="match status" value="1"/>
</dbReference>
<dbReference type="RefSeq" id="WP_211314803.1">
    <property type="nucleotide sequence ID" value="NZ_QPJY01000002.1"/>
</dbReference>
<feature type="transmembrane region" description="Helical" evidence="3">
    <location>
        <begin position="336"/>
        <end position="359"/>
    </location>
</feature>
<dbReference type="SMART" id="SM00563">
    <property type="entry name" value="PlsC"/>
    <property type="match status" value="1"/>
</dbReference>
<dbReference type="GO" id="GO:0016874">
    <property type="term" value="F:ligase activity"/>
    <property type="evidence" value="ECO:0007669"/>
    <property type="project" value="UniProtKB-KW"/>
</dbReference>
<dbReference type="InterPro" id="IPR045851">
    <property type="entry name" value="AMP-bd_C_sf"/>
</dbReference>
<evidence type="ECO:0000313" key="6">
    <source>
        <dbReference type="Proteomes" id="UP000252707"/>
    </source>
</evidence>
<dbReference type="InterPro" id="IPR000873">
    <property type="entry name" value="AMP-dep_synth/lig_dom"/>
</dbReference>
<dbReference type="InterPro" id="IPR040097">
    <property type="entry name" value="FAAL/FAAC"/>
</dbReference>
<dbReference type="SUPFAM" id="SSF56801">
    <property type="entry name" value="Acetyl-CoA synthetase-like"/>
    <property type="match status" value="1"/>
</dbReference>
<organism evidence="5 6">
    <name type="scientific">Thioalbus denitrificans</name>
    <dbReference type="NCBI Taxonomy" id="547122"/>
    <lineage>
        <taxon>Bacteria</taxon>
        <taxon>Pseudomonadati</taxon>
        <taxon>Pseudomonadota</taxon>
        <taxon>Gammaproteobacteria</taxon>
        <taxon>Chromatiales</taxon>
        <taxon>Ectothiorhodospiraceae</taxon>
        <taxon>Thioalbus</taxon>
    </lineage>
</organism>
<dbReference type="InterPro" id="IPR020845">
    <property type="entry name" value="AMP-binding_CS"/>
</dbReference>
<sequence length="947" mass="102197">MATERERTTGQGGADDGAGRLLAEVRRLLAELHPGGAPAEVGLDADLERELGLDSLSRAELLLRLEDAFGVSLPESILATAETPRALLRAVRAATAPRPPDGSREVRSAAVGEAGIAPEAARTLQEVLDWHVLHHPGRIHVHLLGAGDTPEPITYGALRDGALAVAAGLADRGLQPGETVAIMLPTGRDYLLCFLGILYAGGIPVPIYPPTRPSQLEDHLQRHARILDNARTVALITVPEAKPLARLLQSRVGALRGILTPADLHGAAGAFGGLPARGRDTAFLQYTSGSTGQPKGVVLSHANLLANIRIMGRAVRADSSDVFVSWLPLYHDMGLIGAWLGSLYYAIPLVLMSPLAFLARPSRWLWAIHHHRGTLSAAPNFAFELCLIRIRGSGLEGLDLGSLRRVFNGAEPVSPQTLRRFSARFEPYGFRPEAMAPVYGLAEAAVGLAFPPLGRAPLIDRIRRDPFLRSGHALPLTEGDGHALEFVGSGQPLPGYGIRVVDEGGRELPERQQGRLEFRGPSATSGYFRNPEATRRLFDGEWLDSGDLAYLAEGEIYVTGRVKDVIIRGGRNIHPQELEAAVGELPGVRQGCVAVFGSPDPATGTERLVVMAETRETGPAAREALHARINGVAVDLLGIPPDETVLVPPRTVLKTSSGKIRRAASRELYEQGRSGRPPRAAWLQFARLALASLPPRWRRTRQASGRFAFAAWAHVIFWSLAIPVWLTVLLLPRMGWRWAVMRAGARLLLRLTGTPLRVDGAGSLDQGDQRVLVANHQSYLDGVVLVAALPRPVRFVAKAELRRKPIPRLFLQRIGVEFVERFDRRQGVADAERTIRSVRAGSALLSFPEGTFRSMAGLLPFRMGAFLAAAQAGVAVVPIAIRGTRSILRGRSHFPHRGTVSVRIGKPLDPAGTDWAAAVQLRNAARAWILDHAGEPDLGAGGAPNRM</sequence>
<comment type="caution">
    <text evidence="5">The sequence shown here is derived from an EMBL/GenBank/DDBJ whole genome shotgun (WGS) entry which is preliminary data.</text>
</comment>
<evidence type="ECO:0000313" key="5">
    <source>
        <dbReference type="EMBL" id="RCX31980.1"/>
    </source>
</evidence>
<dbReference type="SUPFAM" id="SSF69593">
    <property type="entry name" value="Glycerol-3-phosphate (1)-acyltransferase"/>
    <property type="match status" value="1"/>
</dbReference>
<dbReference type="FunFam" id="3.40.50.12780:FF:000013">
    <property type="entry name" value="Long-chain-fatty-acid--AMP ligase FadD32"/>
    <property type="match status" value="1"/>
</dbReference>
<keyword evidence="6" id="KW-1185">Reference proteome</keyword>
<feature type="domain" description="Carrier" evidence="4">
    <location>
        <begin position="16"/>
        <end position="95"/>
    </location>
</feature>
<feature type="transmembrane region" description="Helical" evidence="3">
    <location>
        <begin position="190"/>
        <end position="208"/>
    </location>
</feature>
<dbReference type="GO" id="GO:0071766">
    <property type="term" value="P:Actinobacterium-type cell wall biogenesis"/>
    <property type="evidence" value="ECO:0007669"/>
    <property type="project" value="UniProtKB-ARBA"/>
</dbReference>
<dbReference type="GO" id="GO:0005886">
    <property type="term" value="C:plasma membrane"/>
    <property type="evidence" value="ECO:0007669"/>
    <property type="project" value="TreeGrafter"/>
</dbReference>
<dbReference type="InterPro" id="IPR042099">
    <property type="entry name" value="ANL_N_sf"/>
</dbReference>
<evidence type="ECO:0000256" key="3">
    <source>
        <dbReference type="SAM" id="Phobius"/>
    </source>
</evidence>
<dbReference type="GO" id="GO:0070566">
    <property type="term" value="F:adenylyltransferase activity"/>
    <property type="evidence" value="ECO:0007669"/>
    <property type="project" value="TreeGrafter"/>
</dbReference>
<dbReference type="InterPro" id="IPR009081">
    <property type="entry name" value="PP-bd_ACP"/>
</dbReference>
<accession>A0A369CDA4</accession>
<dbReference type="Gene3D" id="3.40.50.12780">
    <property type="entry name" value="N-terminal domain of ligase-like"/>
    <property type="match status" value="1"/>
</dbReference>
<dbReference type="Gene3D" id="1.10.1200.10">
    <property type="entry name" value="ACP-like"/>
    <property type="match status" value="1"/>
</dbReference>
<keyword evidence="3" id="KW-0472">Membrane</keyword>
<dbReference type="GO" id="GO:0006633">
    <property type="term" value="P:fatty acid biosynthetic process"/>
    <property type="evidence" value="ECO:0007669"/>
    <property type="project" value="TreeGrafter"/>
</dbReference>
<dbReference type="EMBL" id="QPJY01000002">
    <property type="protein sequence ID" value="RCX31980.1"/>
    <property type="molecule type" value="Genomic_DNA"/>
</dbReference>
<feature type="transmembrane region" description="Helical" evidence="3">
    <location>
        <begin position="707"/>
        <end position="731"/>
    </location>
</feature>
<dbReference type="PROSITE" id="PS00455">
    <property type="entry name" value="AMP_BINDING"/>
    <property type="match status" value="1"/>
</dbReference>
<proteinExistence type="inferred from homology"/>
<dbReference type="SUPFAM" id="SSF47336">
    <property type="entry name" value="ACP-like"/>
    <property type="match status" value="1"/>
</dbReference>
<dbReference type="Pfam" id="PF00550">
    <property type="entry name" value="PP-binding"/>
    <property type="match status" value="1"/>
</dbReference>
<feature type="transmembrane region" description="Helical" evidence="3">
    <location>
        <begin position="861"/>
        <end position="881"/>
    </location>
</feature>
<dbReference type="Pfam" id="PF01553">
    <property type="entry name" value="Acyltransferase"/>
    <property type="match status" value="1"/>
</dbReference>
<reference evidence="5 6" key="1">
    <citation type="submission" date="2018-07" db="EMBL/GenBank/DDBJ databases">
        <title>Genomic Encyclopedia of Type Strains, Phase IV (KMG-IV): sequencing the most valuable type-strain genomes for metagenomic binning, comparative biology and taxonomic classification.</title>
        <authorList>
            <person name="Goeker M."/>
        </authorList>
    </citation>
    <scope>NUCLEOTIDE SEQUENCE [LARGE SCALE GENOMIC DNA]</scope>
    <source>
        <strain evidence="5 6">DSM 26407</strain>
    </source>
</reference>
<dbReference type="GO" id="GO:0016746">
    <property type="term" value="F:acyltransferase activity"/>
    <property type="evidence" value="ECO:0007669"/>
    <property type="project" value="UniProtKB-KW"/>
</dbReference>
<dbReference type="AlphaFoldDB" id="A0A369CDA4"/>
<keyword evidence="5" id="KW-0808">Transferase</keyword>
<evidence type="ECO:0000259" key="4">
    <source>
        <dbReference type="PROSITE" id="PS50075"/>
    </source>
</evidence>
<dbReference type="CDD" id="cd07989">
    <property type="entry name" value="LPLAT_AGPAT-like"/>
    <property type="match status" value="1"/>
</dbReference>
<keyword evidence="5" id="KW-0012">Acyltransferase</keyword>
<dbReference type="Pfam" id="PF00501">
    <property type="entry name" value="AMP-binding"/>
    <property type="match status" value="1"/>
</dbReference>
<dbReference type="Gene3D" id="3.30.300.30">
    <property type="match status" value="1"/>
</dbReference>
<protein>
    <submittedName>
        <fullName evidence="5">1-acyl-sn-glycerol-3-phosphate acyltransferase</fullName>
    </submittedName>
</protein>